<dbReference type="PANTHER" id="PTHR24096:SF149">
    <property type="entry name" value="AMP-BINDING DOMAIN-CONTAINING PROTEIN-RELATED"/>
    <property type="match status" value="1"/>
</dbReference>
<dbReference type="InterPro" id="IPR045851">
    <property type="entry name" value="AMP-bd_C_sf"/>
</dbReference>
<evidence type="ECO:0000256" key="1">
    <source>
        <dbReference type="ARBA" id="ARBA00006432"/>
    </source>
</evidence>
<name>A0AAN5CU27_9BILA</name>
<keyword evidence="5" id="KW-1185">Reference proteome</keyword>
<protein>
    <recommendedName>
        <fullName evidence="3">AMP-binding enzyme C-terminal domain-containing protein</fullName>
    </recommendedName>
</protein>
<evidence type="ECO:0000313" key="4">
    <source>
        <dbReference type="EMBL" id="GMR50077.1"/>
    </source>
</evidence>
<dbReference type="GO" id="GO:0016405">
    <property type="term" value="F:CoA-ligase activity"/>
    <property type="evidence" value="ECO:0007669"/>
    <property type="project" value="TreeGrafter"/>
</dbReference>
<gene>
    <name evidence="4" type="ORF">PMAYCL1PPCAC_20272</name>
</gene>
<dbReference type="InterPro" id="IPR042099">
    <property type="entry name" value="ANL_N_sf"/>
</dbReference>
<organism evidence="4 5">
    <name type="scientific">Pristionchus mayeri</name>
    <dbReference type="NCBI Taxonomy" id="1317129"/>
    <lineage>
        <taxon>Eukaryota</taxon>
        <taxon>Metazoa</taxon>
        <taxon>Ecdysozoa</taxon>
        <taxon>Nematoda</taxon>
        <taxon>Chromadorea</taxon>
        <taxon>Rhabditida</taxon>
        <taxon>Rhabditina</taxon>
        <taxon>Diplogasteromorpha</taxon>
        <taxon>Diplogasteroidea</taxon>
        <taxon>Neodiplogasteridae</taxon>
        <taxon>Pristionchus</taxon>
    </lineage>
</organism>
<evidence type="ECO:0000256" key="2">
    <source>
        <dbReference type="ARBA" id="ARBA00022598"/>
    </source>
</evidence>
<proteinExistence type="inferred from homology"/>
<evidence type="ECO:0000259" key="3">
    <source>
        <dbReference type="Pfam" id="PF13193"/>
    </source>
</evidence>
<accession>A0AAN5CU27</accession>
<comment type="caution">
    <text evidence="4">The sequence shown here is derived from an EMBL/GenBank/DDBJ whole genome shotgun (WGS) entry which is preliminary data.</text>
</comment>
<keyword evidence="2" id="KW-0436">Ligase</keyword>
<dbReference type="PANTHER" id="PTHR24096">
    <property type="entry name" value="LONG-CHAIN-FATTY-ACID--COA LIGASE"/>
    <property type="match status" value="1"/>
</dbReference>
<dbReference type="Proteomes" id="UP001328107">
    <property type="component" value="Unassembled WGS sequence"/>
</dbReference>
<feature type="domain" description="AMP-binding enzyme C-terminal" evidence="3">
    <location>
        <begin position="114"/>
        <end position="188"/>
    </location>
</feature>
<dbReference type="InterPro" id="IPR025110">
    <property type="entry name" value="AMP-bd_C"/>
</dbReference>
<sequence length="200" mass="22009">MSETGMSHVPLLLQEGVNAAAGVPASFYEQKIVEPTTHTVCKQWGELWIRGAPQTAGYLNNPEPTKELIDDQGWIHTGDIGYVDERGFLYIVDRMKDMIKVSYKTQANQVAPAQIEGILLTHLKIRDAAVVGITVDQKVGELIRAFVVRADDTLECEEVEALVAGKLAEYITGGVFFMEAIPRAPTGKIIRRALKELTTA</sequence>
<comment type="similarity">
    <text evidence="1">Belongs to the ATP-dependent AMP-binding enzyme family.</text>
</comment>
<dbReference type="Gene3D" id="3.30.300.30">
    <property type="match status" value="1"/>
</dbReference>
<reference evidence="5" key="1">
    <citation type="submission" date="2022-10" db="EMBL/GenBank/DDBJ databases">
        <title>Genome assembly of Pristionchus species.</title>
        <authorList>
            <person name="Yoshida K."/>
            <person name="Sommer R.J."/>
        </authorList>
    </citation>
    <scope>NUCLEOTIDE SEQUENCE [LARGE SCALE GENOMIC DNA]</scope>
    <source>
        <strain evidence="5">RS5460</strain>
    </source>
</reference>
<dbReference type="Pfam" id="PF13193">
    <property type="entry name" value="AMP-binding_C"/>
    <property type="match status" value="1"/>
</dbReference>
<dbReference type="SUPFAM" id="SSF56801">
    <property type="entry name" value="Acetyl-CoA synthetase-like"/>
    <property type="match status" value="1"/>
</dbReference>
<dbReference type="EMBL" id="BTRK01000004">
    <property type="protein sequence ID" value="GMR50077.1"/>
    <property type="molecule type" value="Genomic_DNA"/>
</dbReference>
<dbReference type="Gene3D" id="3.40.50.12780">
    <property type="entry name" value="N-terminal domain of ligase-like"/>
    <property type="match status" value="1"/>
</dbReference>
<evidence type="ECO:0000313" key="5">
    <source>
        <dbReference type="Proteomes" id="UP001328107"/>
    </source>
</evidence>
<dbReference type="AlphaFoldDB" id="A0AAN5CU27"/>